<reference evidence="3" key="1">
    <citation type="submission" date="2023-05" db="EMBL/GenBank/DDBJ databases">
        <title>[olsenella] sp. nov., isolated from a pig farm feces dump.</title>
        <authorList>
            <person name="Chang Y.-H."/>
        </authorList>
    </citation>
    <scope>NUCLEOTIDE SEQUENCE</scope>
    <source>
        <strain evidence="3">YH-ols2217</strain>
    </source>
</reference>
<sequence>MSDRAGAPVPRPSAPAPSAGDVRFESTFSMDDALFQEYFDARDRSLNRRDGLVWSVVFGVVMLCYIWGTVSVWLMTPWGIVCGLVILALLVYGIVLAVTGFTLHWPRRSWEKTRRHYFARHGSPNGEPFTLRTSACLSEVRACVLRDGRPKESIAKRYQQFSHVEVTERLVVLVAGDVEVGSILHNLFSSSYAERLEQRADLEDMVFSKADLAGGTPDELVEFLQRKLGHRA</sequence>
<feature type="transmembrane region" description="Helical" evidence="2">
    <location>
        <begin position="78"/>
        <end position="105"/>
    </location>
</feature>
<dbReference type="Proteomes" id="UP001431693">
    <property type="component" value="Unassembled WGS sequence"/>
</dbReference>
<evidence type="ECO:0000256" key="1">
    <source>
        <dbReference type="SAM" id="MobiDB-lite"/>
    </source>
</evidence>
<organism evidence="3 4">
    <name type="scientific">Kribbibacterium absianum</name>
    <dbReference type="NCBI Taxonomy" id="3044210"/>
    <lineage>
        <taxon>Bacteria</taxon>
        <taxon>Bacillati</taxon>
        <taxon>Actinomycetota</taxon>
        <taxon>Coriobacteriia</taxon>
        <taxon>Coriobacteriales</taxon>
        <taxon>Kribbibacteriaceae</taxon>
        <taxon>Kribbibacterium</taxon>
    </lineage>
</organism>
<dbReference type="RefSeq" id="WP_283714012.1">
    <property type="nucleotide sequence ID" value="NZ_JASJEW010000008.1"/>
</dbReference>
<name>A0ABT6ZKJ5_9ACTN</name>
<gene>
    <name evidence="3" type="ORF">QJ043_03635</name>
</gene>
<protein>
    <recommendedName>
        <fullName evidence="5">DUF3137 domain-containing protein</fullName>
    </recommendedName>
</protein>
<comment type="caution">
    <text evidence="3">The sequence shown here is derived from an EMBL/GenBank/DDBJ whole genome shotgun (WGS) entry which is preliminary data.</text>
</comment>
<feature type="transmembrane region" description="Helical" evidence="2">
    <location>
        <begin position="52"/>
        <end position="72"/>
    </location>
</feature>
<keyword evidence="2" id="KW-0472">Membrane</keyword>
<evidence type="ECO:0000313" key="3">
    <source>
        <dbReference type="EMBL" id="MDJ1129176.1"/>
    </source>
</evidence>
<evidence type="ECO:0000256" key="2">
    <source>
        <dbReference type="SAM" id="Phobius"/>
    </source>
</evidence>
<keyword evidence="2" id="KW-1133">Transmembrane helix</keyword>
<evidence type="ECO:0008006" key="5">
    <source>
        <dbReference type="Google" id="ProtNLM"/>
    </source>
</evidence>
<keyword evidence="2" id="KW-0812">Transmembrane</keyword>
<dbReference type="EMBL" id="JASJEX010000002">
    <property type="protein sequence ID" value="MDJ1129176.1"/>
    <property type="molecule type" value="Genomic_DNA"/>
</dbReference>
<proteinExistence type="predicted"/>
<keyword evidence="4" id="KW-1185">Reference proteome</keyword>
<accession>A0ABT6ZKJ5</accession>
<evidence type="ECO:0000313" key="4">
    <source>
        <dbReference type="Proteomes" id="UP001431693"/>
    </source>
</evidence>
<feature type="region of interest" description="Disordered" evidence="1">
    <location>
        <begin position="1"/>
        <end position="20"/>
    </location>
</feature>